<proteinExistence type="predicted"/>
<protein>
    <submittedName>
        <fullName evidence="1">Uncharacterized protein</fullName>
    </submittedName>
</protein>
<dbReference type="Proteomes" id="UP000054815">
    <property type="component" value="Unassembled WGS sequence"/>
</dbReference>
<accession>A0A0V0YKU2</accession>
<evidence type="ECO:0000313" key="2">
    <source>
        <dbReference type="Proteomes" id="UP000054815"/>
    </source>
</evidence>
<reference evidence="1 2" key="1">
    <citation type="submission" date="2015-01" db="EMBL/GenBank/DDBJ databases">
        <title>Evolution of Trichinella species and genotypes.</title>
        <authorList>
            <person name="Korhonen P.K."/>
            <person name="Edoardo P."/>
            <person name="Giuseppe L.R."/>
            <person name="Gasser R.B."/>
        </authorList>
    </citation>
    <scope>NUCLEOTIDE SEQUENCE [LARGE SCALE GENOMIC DNA]</scope>
    <source>
        <strain evidence="1">ISS141</strain>
    </source>
</reference>
<organism evidence="1 2">
    <name type="scientific">Trichinella pseudospiralis</name>
    <name type="common">Parasitic roundworm</name>
    <dbReference type="NCBI Taxonomy" id="6337"/>
    <lineage>
        <taxon>Eukaryota</taxon>
        <taxon>Metazoa</taxon>
        <taxon>Ecdysozoa</taxon>
        <taxon>Nematoda</taxon>
        <taxon>Enoplea</taxon>
        <taxon>Dorylaimia</taxon>
        <taxon>Trichinellida</taxon>
        <taxon>Trichinellidae</taxon>
        <taxon>Trichinella</taxon>
    </lineage>
</organism>
<comment type="caution">
    <text evidence="1">The sequence shown here is derived from an EMBL/GenBank/DDBJ whole genome shotgun (WGS) entry which is preliminary data.</text>
</comment>
<dbReference type="EMBL" id="JYDU01000005">
    <property type="protein sequence ID" value="KRY00969.1"/>
    <property type="molecule type" value="Genomic_DNA"/>
</dbReference>
<gene>
    <name evidence="1" type="ORF">T4E_7545</name>
</gene>
<evidence type="ECO:0000313" key="1">
    <source>
        <dbReference type="EMBL" id="KRY00969.1"/>
    </source>
</evidence>
<name>A0A0V0YKU2_TRIPS</name>
<dbReference type="AlphaFoldDB" id="A0A0V0YKU2"/>
<sequence length="123" mass="14328">MRNDELKDNSDVAWSNALKFAQMNSVRHRVLNRLLYQALYGCNLMQNACKDHIPSEILRQADGEEELGNVIIQFRYKIFFITKTPLLNYIIICRSECEETNELNTTTSTVIEYDDCTARGRME</sequence>